<protein>
    <recommendedName>
        <fullName evidence="6">MYND-type domain-containing protein</fullName>
    </recommendedName>
</protein>
<evidence type="ECO:0000256" key="5">
    <source>
        <dbReference type="PROSITE-ProRule" id="PRU00259"/>
    </source>
</evidence>
<evidence type="ECO:0000259" key="6">
    <source>
        <dbReference type="PROSITE" id="PS50865"/>
    </source>
</evidence>
<sequence>MSRPSPSAPNIPRLIEQLSSADAPTAAAAVEREARAAARLDRNALRLAQSGAVPAIVRALQSPDEHAAKDAAAVLAGVARVAPDLVVETAGSALVAALTSWGDGDVAANVTMAFKELAQRKPSSVAAEPGALQALASALRSANDGTIYNAAAALGWCASASSSVTRRVASTPGTLAALCAVVTSDRAPHVISSAVCALMEIHRVGGGDAAVRIVSTPGAADALTQILQSGELSLARAAADVLGDAARAGPEHARAAATPAALTALASAAGRDGLLVNCIAALDIISAASQQLALRVADAPGAEAALLAALTGSDAYAGTNAARAFCCIAGADIGRVARLVSATPAVLLALSSQLQSKEAFLVEGSMPAGEAGTPHRTLVAGLLDLPGAPLQALAAALRSADNDLAVWAGVVLSALVGVSAAQAQRVLSAPDLMQAVIAATSHPDQLAVGNALGIVRIAAQKFDGGYATRLACAPGALQLLVRTLGSAEDLAAANAAMILAYACRADAGLAQRVAAVPGALRALAGQLSRGEGDAAPAAASALLCVATDGSSPRPEVLRRLAAEEGVLPALAAAVQRGGVTGPNSLCLLSAAVLVGEEQLVRLVSGAEGVIPALVSAMRTIADEATALYAARALEQIAATSPQDLGRSVLDAGAAEAAVQAMARGSDQVVSGLLQAMLAVDAAKVAAVLAAALPPPYTAATIRARTALASAPLSLGPVAVKALAHAAEAAATLRARAAVLEALASAAAVEVDAARPRACAGCGLQGNTAGAGRLRPCAGCSGKGPAGCVLYCGADCQRAHWRAHKAYCKRAAAAAAAAERSAPGGGAA</sequence>
<keyword evidence="2 4" id="KW-0863">Zinc-finger</keyword>
<dbReference type="InterPro" id="IPR016024">
    <property type="entry name" value="ARM-type_fold"/>
</dbReference>
<evidence type="ECO:0000313" key="7">
    <source>
        <dbReference type="EMBL" id="GBF89415.1"/>
    </source>
</evidence>
<evidence type="ECO:0000256" key="3">
    <source>
        <dbReference type="ARBA" id="ARBA00022833"/>
    </source>
</evidence>
<dbReference type="PROSITE" id="PS50176">
    <property type="entry name" value="ARM_REPEAT"/>
    <property type="match status" value="1"/>
</dbReference>
<dbReference type="PROSITE" id="PS50865">
    <property type="entry name" value="ZF_MYND_2"/>
    <property type="match status" value="1"/>
</dbReference>
<dbReference type="Proteomes" id="UP000247498">
    <property type="component" value="Unassembled WGS sequence"/>
</dbReference>
<reference evidence="7 8" key="1">
    <citation type="journal article" date="2018" name="Sci. Rep.">
        <title>Raphidocelis subcapitata (=Pseudokirchneriella subcapitata) provides an insight into genome evolution and environmental adaptations in the Sphaeropleales.</title>
        <authorList>
            <person name="Suzuki S."/>
            <person name="Yamaguchi H."/>
            <person name="Nakajima N."/>
            <person name="Kawachi M."/>
        </authorList>
    </citation>
    <scope>NUCLEOTIDE SEQUENCE [LARGE SCALE GENOMIC DNA]</scope>
    <source>
        <strain evidence="7 8">NIES-35</strain>
    </source>
</reference>
<dbReference type="Gene3D" id="1.25.10.10">
    <property type="entry name" value="Leucine-rich Repeat Variant"/>
    <property type="match status" value="3"/>
</dbReference>
<name>A0A2V0NX70_9CHLO</name>
<keyword evidence="8" id="KW-1185">Reference proteome</keyword>
<dbReference type="PANTHER" id="PTHR23314:SF0">
    <property type="entry name" value="SPERM-ASSOCIATED ANTIGEN 6"/>
    <property type="match status" value="1"/>
</dbReference>
<accession>A0A2V0NX70</accession>
<proteinExistence type="predicted"/>
<dbReference type="Pfam" id="PF01753">
    <property type="entry name" value="zf-MYND"/>
    <property type="match status" value="1"/>
</dbReference>
<evidence type="ECO:0000313" key="8">
    <source>
        <dbReference type="Proteomes" id="UP000247498"/>
    </source>
</evidence>
<dbReference type="OrthoDB" id="550206at2759"/>
<dbReference type="PANTHER" id="PTHR23314">
    <property type="entry name" value="SPERM-ASSOCIATED ANTIGEN 6 ARMADILLO REPEAT-CONTAINING"/>
    <property type="match status" value="1"/>
</dbReference>
<dbReference type="AlphaFoldDB" id="A0A2V0NX70"/>
<keyword evidence="3" id="KW-0862">Zinc</keyword>
<feature type="repeat" description="ARM" evidence="5">
    <location>
        <begin position="51"/>
        <end position="79"/>
    </location>
</feature>
<evidence type="ECO:0000256" key="4">
    <source>
        <dbReference type="PROSITE-ProRule" id="PRU00134"/>
    </source>
</evidence>
<dbReference type="Gene3D" id="6.10.140.2220">
    <property type="match status" value="1"/>
</dbReference>
<evidence type="ECO:0000256" key="1">
    <source>
        <dbReference type="ARBA" id="ARBA00022723"/>
    </source>
</evidence>
<dbReference type="SUPFAM" id="SSF144232">
    <property type="entry name" value="HIT/MYND zinc finger-like"/>
    <property type="match status" value="1"/>
</dbReference>
<feature type="domain" description="MYND-type" evidence="6">
    <location>
        <begin position="758"/>
        <end position="807"/>
    </location>
</feature>
<dbReference type="InParanoid" id="A0A2V0NX70"/>
<dbReference type="GO" id="GO:0008017">
    <property type="term" value="F:microtubule binding"/>
    <property type="evidence" value="ECO:0007669"/>
    <property type="project" value="TreeGrafter"/>
</dbReference>
<dbReference type="InterPro" id="IPR000225">
    <property type="entry name" value="Armadillo"/>
</dbReference>
<keyword evidence="1" id="KW-0479">Metal-binding</keyword>
<dbReference type="EMBL" id="BDRX01000010">
    <property type="protein sequence ID" value="GBF89415.1"/>
    <property type="molecule type" value="Genomic_DNA"/>
</dbReference>
<dbReference type="GO" id="GO:0003341">
    <property type="term" value="P:cilium movement"/>
    <property type="evidence" value="ECO:0007669"/>
    <property type="project" value="TreeGrafter"/>
</dbReference>
<dbReference type="InterPro" id="IPR002893">
    <property type="entry name" value="Znf_MYND"/>
</dbReference>
<dbReference type="GO" id="GO:0015630">
    <property type="term" value="C:microtubule cytoskeleton"/>
    <property type="evidence" value="ECO:0007669"/>
    <property type="project" value="TreeGrafter"/>
</dbReference>
<dbReference type="GO" id="GO:0008270">
    <property type="term" value="F:zinc ion binding"/>
    <property type="evidence" value="ECO:0007669"/>
    <property type="project" value="UniProtKB-KW"/>
</dbReference>
<comment type="caution">
    <text evidence="7">The sequence shown here is derived from an EMBL/GenBank/DDBJ whole genome shotgun (WGS) entry which is preliminary data.</text>
</comment>
<gene>
    <name evidence="7" type="ORF">Rsub_01987</name>
</gene>
<organism evidence="7 8">
    <name type="scientific">Raphidocelis subcapitata</name>
    <dbReference type="NCBI Taxonomy" id="307507"/>
    <lineage>
        <taxon>Eukaryota</taxon>
        <taxon>Viridiplantae</taxon>
        <taxon>Chlorophyta</taxon>
        <taxon>core chlorophytes</taxon>
        <taxon>Chlorophyceae</taxon>
        <taxon>CS clade</taxon>
        <taxon>Sphaeropleales</taxon>
        <taxon>Selenastraceae</taxon>
        <taxon>Raphidocelis</taxon>
    </lineage>
</organism>
<evidence type="ECO:0000256" key="2">
    <source>
        <dbReference type="ARBA" id="ARBA00022771"/>
    </source>
</evidence>
<dbReference type="SUPFAM" id="SSF48371">
    <property type="entry name" value="ARM repeat"/>
    <property type="match status" value="2"/>
</dbReference>
<dbReference type="InterPro" id="IPR011989">
    <property type="entry name" value="ARM-like"/>
</dbReference>